<keyword evidence="7" id="KW-0653">Protein transport</keyword>
<evidence type="ECO:0000256" key="2">
    <source>
        <dbReference type="ARBA" id="ARBA00004567"/>
    </source>
</evidence>
<evidence type="ECO:0000256" key="9">
    <source>
        <dbReference type="ARBA" id="ARBA00023010"/>
    </source>
</evidence>
<evidence type="ECO:0000256" key="4">
    <source>
        <dbReference type="ARBA" id="ARBA00022448"/>
    </source>
</evidence>
<comment type="similarity">
    <text evidence="3">Belongs to the NDC1 family.</text>
</comment>
<evidence type="ECO:0000256" key="13">
    <source>
        <dbReference type="SAM" id="Phobius"/>
    </source>
</evidence>
<dbReference type="GO" id="GO:0051028">
    <property type="term" value="P:mRNA transport"/>
    <property type="evidence" value="ECO:0007669"/>
    <property type="project" value="UniProtKB-KW"/>
</dbReference>
<sequence length="565" mass="63704">MNTSITGITTTPERRQIDWFKNKLQDRYLCSAAAHLVPSAVAFLLSALLLQISPLHPLITLTAFGSVLASWRTWIFLIFQMLLNAVAFVIAFNLIDVKRAVSSHAKRRMIYLTMLGGYMSIANSLITIHLLDVAKNVYWSDGQPSILSSPILLLIFGSVLIASLKSALCSSYLFSFPSVEQSWGERCSSLCRFSRDSFLFEVFLQALSAIKWTIGILVIFVFPYLYFGAITAPSFSESLWSLLSVRGLFTALVATYRVVLVQRFAAELISIFVMKPISFKTPPAYQVIGAPTDSYYLHTALNSTYVMLKYFAFWDLRRLSIGSRHRRAELFILSQPGGHPRNWQEVSQACLAVLTEFQRKLHAENSQLGVQSSKSMDSTKSAPSVVDRTAMLVPSHLQMRTLKNARDTVPVTRNWHFDQNGLVMDEAAKKRTLSYWQQRFFELLRIDVTKSRVEPPLTDAYLVVWSLEALSLLVFHSYEEDAYGVVQKDLATILGCLLDLYAVLERNMRLKQMRVGQQMMGDVIVSVDQTLTAALNRVLTRFGSHISAFDLPADQRALLATLSRT</sequence>
<name>A0A914V1Y4_9BILA</name>
<keyword evidence="11 13" id="KW-0472">Membrane</keyword>
<dbReference type="WBParaSite" id="PSAMB.scaffold1436size31568.g13116.t1">
    <property type="protein sequence ID" value="PSAMB.scaffold1436size31568.g13116.t1"/>
    <property type="gene ID" value="PSAMB.scaffold1436size31568.g13116"/>
</dbReference>
<evidence type="ECO:0000256" key="12">
    <source>
        <dbReference type="ARBA" id="ARBA00023242"/>
    </source>
</evidence>
<dbReference type="GO" id="GO:0015031">
    <property type="term" value="P:protein transport"/>
    <property type="evidence" value="ECO:0007669"/>
    <property type="project" value="UniProtKB-KW"/>
</dbReference>
<keyword evidence="8 13" id="KW-1133">Transmembrane helix</keyword>
<keyword evidence="9" id="KW-0811">Translocation</keyword>
<dbReference type="GO" id="GO:0006999">
    <property type="term" value="P:nuclear pore organization"/>
    <property type="evidence" value="ECO:0007669"/>
    <property type="project" value="TreeGrafter"/>
</dbReference>
<dbReference type="Proteomes" id="UP000887566">
    <property type="component" value="Unplaced"/>
</dbReference>
<feature type="transmembrane region" description="Helical" evidence="13">
    <location>
        <begin position="198"/>
        <end position="227"/>
    </location>
</feature>
<evidence type="ECO:0000256" key="8">
    <source>
        <dbReference type="ARBA" id="ARBA00022989"/>
    </source>
</evidence>
<feature type="transmembrane region" description="Helical" evidence="13">
    <location>
        <begin position="73"/>
        <end position="97"/>
    </location>
</feature>
<evidence type="ECO:0000256" key="1">
    <source>
        <dbReference type="ARBA" id="ARBA00004232"/>
    </source>
</evidence>
<organism evidence="14 15">
    <name type="scientific">Plectus sambesii</name>
    <dbReference type="NCBI Taxonomy" id="2011161"/>
    <lineage>
        <taxon>Eukaryota</taxon>
        <taxon>Metazoa</taxon>
        <taxon>Ecdysozoa</taxon>
        <taxon>Nematoda</taxon>
        <taxon>Chromadorea</taxon>
        <taxon>Plectida</taxon>
        <taxon>Plectina</taxon>
        <taxon>Plectoidea</taxon>
        <taxon>Plectidae</taxon>
        <taxon>Plectus</taxon>
    </lineage>
</organism>
<feature type="transmembrane region" description="Helical" evidence="13">
    <location>
        <begin position="109"/>
        <end position="131"/>
    </location>
</feature>
<keyword evidence="12" id="KW-0539">Nucleus</keyword>
<dbReference type="GO" id="GO:0031965">
    <property type="term" value="C:nuclear membrane"/>
    <property type="evidence" value="ECO:0007669"/>
    <property type="project" value="UniProtKB-SubCell"/>
</dbReference>
<keyword evidence="6" id="KW-0509">mRNA transport</keyword>
<dbReference type="AlphaFoldDB" id="A0A914V1Y4"/>
<evidence type="ECO:0000256" key="10">
    <source>
        <dbReference type="ARBA" id="ARBA00023132"/>
    </source>
</evidence>
<evidence type="ECO:0000313" key="15">
    <source>
        <dbReference type="WBParaSite" id="PSAMB.scaffold1436size31568.g13116.t1"/>
    </source>
</evidence>
<comment type="subcellular location">
    <subcellularLocation>
        <location evidence="1">Nucleus membrane</location>
        <topology evidence="1">Multi-pass membrane protein</topology>
    </subcellularLocation>
    <subcellularLocation>
        <location evidence="2">Nucleus</location>
        <location evidence="2">Nuclear pore complex</location>
    </subcellularLocation>
</comment>
<dbReference type="PANTHER" id="PTHR13269:SF6">
    <property type="entry name" value="NUCLEOPORIN NDC1"/>
    <property type="match status" value="1"/>
</dbReference>
<keyword evidence="5 13" id="KW-0812">Transmembrane</keyword>
<feature type="transmembrane region" description="Helical" evidence="13">
    <location>
        <begin position="151"/>
        <end position="177"/>
    </location>
</feature>
<protein>
    <submittedName>
        <fullName evidence="15">Nucleoporin NDC1</fullName>
    </submittedName>
</protein>
<accession>A0A914V1Y4</accession>
<dbReference type="PANTHER" id="PTHR13269">
    <property type="entry name" value="NUCLEOPORIN NDC1"/>
    <property type="match status" value="1"/>
</dbReference>
<feature type="transmembrane region" description="Helical" evidence="13">
    <location>
        <begin position="239"/>
        <end position="260"/>
    </location>
</feature>
<feature type="transmembrane region" description="Helical" evidence="13">
    <location>
        <begin position="28"/>
        <end position="53"/>
    </location>
</feature>
<evidence type="ECO:0000256" key="11">
    <source>
        <dbReference type="ARBA" id="ARBA00023136"/>
    </source>
</evidence>
<keyword evidence="14" id="KW-1185">Reference proteome</keyword>
<keyword evidence="10" id="KW-0906">Nuclear pore complex</keyword>
<evidence type="ECO:0000256" key="7">
    <source>
        <dbReference type="ARBA" id="ARBA00022927"/>
    </source>
</evidence>
<reference evidence="15" key="1">
    <citation type="submission" date="2022-11" db="UniProtKB">
        <authorList>
            <consortium name="WormBaseParasite"/>
        </authorList>
    </citation>
    <scope>IDENTIFICATION</scope>
</reference>
<dbReference type="GO" id="GO:0030674">
    <property type="term" value="F:protein-macromolecule adaptor activity"/>
    <property type="evidence" value="ECO:0007669"/>
    <property type="project" value="TreeGrafter"/>
</dbReference>
<dbReference type="GO" id="GO:0070762">
    <property type="term" value="C:nuclear pore transmembrane ring"/>
    <property type="evidence" value="ECO:0007669"/>
    <property type="project" value="TreeGrafter"/>
</dbReference>
<proteinExistence type="inferred from homology"/>
<keyword evidence="4" id="KW-0813">Transport</keyword>
<evidence type="ECO:0000256" key="3">
    <source>
        <dbReference type="ARBA" id="ARBA00005760"/>
    </source>
</evidence>
<evidence type="ECO:0000256" key="5">
    <source>
        <dbReference type="ARBA" id="ARBA00022692"/>
    </source>
</evidence>
<dbReference type="Pfam" id="PF09531">
    <property type="entry name" value="Ndc1_Nup"/>
    <property type="match status" value="1"/>
</dbReference>
<evidence type="ECO:0000313" key="14">
    <source>
        <dbReference type="Proteomes" id="UP000887566"/>
    </source>
</evidence>
<dbReference type="InterPro" id="IPR019049">
    <property type="entry name" value="Nucleoporin_prot_Ndc1/Nup"/>
</dbReference>
<evidence type="ECO:0000256" key="6">
    <source>
        <dbReference type="ARBA" id="ARBA00022816"/>
    </source>
</evidence>